<comment type="caution">
    <text evidence="3">The sequence shown here is derived from an EMBL/GenBank/DDBJ whole genome shotgun (WGS) entry which is preliminary data.</text>
</comment>
<feature type="chain" id="PRO_5047129521" evidence="2">
    <location>
        <begin position="19"/>
        <end position="127"/>
    </location>
</feature>
<sequence>MYHLSCIFLLFVAALAIAVPMGQPPPGFTTMEQKMITGLLEKHKLRDIIRVILMVEERRLVKQPTASTTEAAKTEIVQSVPRQGLPMGGSHEPTNVAMLEKRSTTPPTIPRRRFYDEDVWQQTMAEI</sequence>
<keyword evidence="2" id="KW-0732">Signal</keyword>
<proteinExistence type="predicted"/>
<gene>
    <name evidence="3" type="ORF">TcWFU_001859</name>
</gene>
<feature type="signal peptide" evidence="2">
    <location>
        <begin position="1"/>
        <end position="18"/>
    </location>
</feature>
<name>A0ABR4QJE2_9CEST</name>
<feature type="compositionally biased region" description="Polar residues" evidence="1">
    <location>
        <begin position="64"/>
        <end position="81"/>
    </location>
</feature>
<dbReference type="Proteomes" id="UP001651158">
    <property type="component" value="Unassembled WGS sequence"/>
</dbReference>
<evidence type="ECO:0000256" key="1">
    <source>
        <dbReference type="SAM" id="MobiDB-lite"/>
    </source>
</evidence>
<organism evidence="3 4">
    <name type="scientific">Taenia crassiceps</name>
    <dbReference type="NCBI Taxonomy" id="6207"/>
    <lineage>
        <taxon>Eukaryota</taxon>
        <taxon>Metazoa</taxon>
        <taxon>Spiralia</taxon>
        <taxon>Lophotrochozoa</taxon>
        <taxon>Platyhelminthes</taxon>
        <taxon>Cestoda</taxon>
        <taxon>Eucestoda</taxon>
        <taxon>Cyclophyllidea</taxon>
        <taxon>Taeniidae</taxon>
        <taxon>Taenia</taxon>
    </lineage>
</organism>
<dbReference type="EMBL" id="JAKROA010000002">
    <property type="protein sequence ID" value="KAL5109861.1"/>
    <property type="molecule type" value="Genomic_DNA"/>
</dbReference>
<evidence type="ECO:0000256" key="2">
    <source>
        <dbReference type="SAM" id="SignalP"/>
    </source>
</evidence>
<accession>A0ABR4QJE2</accession>
<keyword evidence="4" id="KW-1185">Reference proteome</keyword>
<evidence type="ECO:0000313" key="4">
    <source>
        <dbReference type="Proteomes" id="UP001651158"/>
    </source>
</evidence>
<feature type="region of interest" description="Disordered" evidence="1">
    <location>
        <begin position="64"/>
        <end position="96"/>
    </location>
</feature>
<protein>
    <submittedName>
        <fullName evidence="3">Uncharacterized protein</fullName>
    </submittedName>
</protein>
<reference evidence="3 4" key="1">
    <citation type="journal article" date="2022" name="Front. Cell. Infect. Microbiol.">
        <title>The Genomes of Two Strains of Taenia crassiceps the Animal Model for the Study of Human Cysticercosis.</title>
        <authorList>
            <person name="Bobes R.J."/>
            <person name="Estrada K."/>
            <person name="Rios-Valencia D.G."/>
            <person name="Calderon-Gallegos A."/>
            <person name="de la Torre P."/>
            <person name="Carrero J.C."/>
            <person name="Sanchez-Flores A."/>
            <person name="Laclette J.P."/>
        </authorList>
    </citation>
    <scope>NUCLEOTIDE SEQUENCE [LARGE SCALE GENOMIC DNA]</scope>
    <source>
        <strain evidence="3">WFUcys</strain>
    </source>
</reference>
<evidence type="ECO:0000313" key="3">
    <source>
        <dbReference type="EMBL" id="KAL5109861.1"/>
    </source>
</evidence>